<protein>
    <submittedName>
        <fullName evidence="1">Uncharacterized protein</fullName>
    </submittedName>
</protein>
<sequence>MRYEISQVPQIAEYRFANVRNKVNGSNGGA</sequence>
<organism evidence="1 2">
    <name type="scientific">Hyphomicrobium nitrativorans NL23</name>
    <dbReference type="NCBI Taxonomy" id="1029756"/>
    <lineage>
        <taxon>Bacteria</taxon>
        <taxon>Pseudomonadati</taxon>
        <taxon>Pseudomonadota</taxon>
        <taxon>Alphaproteobacteria</taxon>
        <taxon>Hyphomicrobiales</taxon>
        <taxon>Hyphomicrobiaceae</taxon>
        <taxon>Hyphomicrobium</taxon>
    </lineage>
</organism>
<accession>V5SJX0</accession>
<dbReference type="EMBL" id="CP006912">
    <property type="protein sequence ID" value="AHB50395.1"/>
    <property type="molecule type" value="Genomic_DNA"/>
</dbReference>
<dbReference type="HOGENOM" id="CLU_3403997_0_0_5"/>
<dbReference type="Proteomes" id="UP000018542">
    <property type="component" value="Chromosome"/>
</dbReference>
<gene>
    <name evidence="1" type="ORF">W911_15850</name>
</gene>
<reference evidence="1 2" key="1">
    <citation type="journal article" date="2014" name="Genome Announc.">
        <title>Complete Genome Sequence of Hyphomicrobium nitrativorans Strain NL23, a Denitrifying Bacterium Isolated from Biofilm of a Methanol-Fed Denitrification System Treating Seawater at the Montreal Biodome.</title>
        <authorList>
            <person name="Martineau C."/>
            <person name="Villeneuve C."/>
            <person name="Mauffrey F."/>
            <person name="Villemur R."/>
        </authorList>
    </citation>
    <scope>NUCLEOTIDE SEQUENCE [LARGE SCALE GENOMIC DNA]</scope>
    <source>
        <strain evidence="1">NL23</strain>
    </source>
</reference>
<dbReference type="KEGG" id="hni:W911_15850"/>
<evidence type="ECO:0000313" key="2">
    <source>
        <dbReference type="Proteomes" id="UP000018542"/>
    </source>
</evidence>
<proteinExistence type="predicted"/>
<dbReference type="STRING" id="1029756.W911_15850"/>
<dbReference type="AlphaFoldDB" id="V5SJX0"/>
<keyword evidence="2" id="KW-1185">Reference proteome</keyword>
<name>V5SJX0_9HYPH</name>
<evidence type="ECO:0000313" key="1">
    <source>
        <dbReference type="EMBL" id="AHB50395.1"/>
    </source>
</evidence>